<reference evidence="1 2" key="1">
    <citation type="submission" date="2018-12" db="EMBL/GenBank/DDBJ databases">
        <authorList>
            <consortium name="Pathogen Informatics"/>
        </authorList>
    </citation>
    <scope>NUCLEOTIDE SEQUENCE [LARGE SCALE GENOMIC DNA]</scope>
    <source>
        <strain evidence="1 2">NCTC8284</strain>
    </source>
</reference>
<dbReference type="EMBL" id="LR134405">
    <property type="protein sequence ID" value="VEH66746.1"/>
    <property type="molecule type" value="Genomic_DNA"/>
</dbReference>
<dbReference type="AlphaFoldDB" id="A0A3S4U073"/>
<accession>A0A3S4U073</accession>
<dbReference type="KEGG" id="rpne:NCTC8284_01923"/>
<name>A0A3S4U073_9PAST</name>
<dbReference type="Proteomes" id="UP000278733">
    <property type="component" value="Chromosome"/>
</dbReference>
<sequence>MKNPIQKLTALLAAYFPIVSTSTQGGLAMLKHNTIQNILFEKSNKNALQSAVKLIIVFLQSEKEIASRGKLILFNFGEQ</sequence>
<evidence type="ECO:0000313" key="2">
    <source>
        <dbReference type="Proteomes" id="UP000278733"/>
    </source>
</evidence>
<proteinExistence type="predicted"/>
<protein>
    <submittedName>
        <fullName evidence="1">Uncharacterized protein</fullName>
    </submittedName>
</protein>
<evidence type="ECO:0000313" key="1">
    <source>
        <dbReference type="EMBL" id="VEH66746.1"/>
    </source>
</evidence>
<organism evidence="1 2">
    <name type="scientific">Rodentibacter pneumotropicus</name>
    <dbReference type="NCBI Taxonomy" id="758"/>
    <lineage>
        <taxon>Bacteria</taxon>
        <taxon>Pseudomonadati</taxon>
        <taxon>Pseudomonadota</taxon>
        <taxon>Gammaproteobacteria</taxon>
        <taxon>Pasteurellales</taxon>
        <taxon>Pasteurellaceae</taxon>
        <taxon>Rodentibacter</taxon>
    </lineage>
</organism>
<gene>
    <name evidence="1" type="ORF">NCTC8284_01923</name>
</gene>